<dbReference type="KEGG" id="grs:C7S20_04470"/>
<sequence length="68" mass="7876">MRIYILFQLENQRYHGAYVFGLIDLDLATMQYQDLVFDLIGNAGALGFFANFHTWSELKTVKESVKLT</sequence>
<accession>A0A2R3Z2W0</accession>
<dbReference type="Proteomes" id="UP000241507">
    <property type="component" value="Chromosome"/>
</dbReference>
<name>A0A2R3Z2W0_9FLAO</name>
<reference evidence="2" key="1">
    <citation type="submission" date="2018-03" db="EMBL/GenBank/DDBJ databases">
        <title>Gramella fulva sp. nov., isolated from a dry surface of tidal flat.</title>
        <authorList>
            <person name="Hwang S.H."/>
            <person name="Hwang W.M."/>
            <person name="Kang K."/>
            <person name="Ahn T.-Y."/>
        </authorList>
    </citation>
    <scope>NUCLEOTIDE SEQUENCE [LARGE SCALE GENOMIC DNA]</scope>
    <source>
        <strain evidence="2">SH35</strain>
    </source>
</reference>
<evidence type="ECO:0000313" key="1">
    <source>
        <dbReference type="EMBL" id="AVR44578.1"/>
    </source>
</evidence>
<gene>
    <name evidence="1" type="ORF">C7S20_04470</name>
</gene>
<dbReference type="RefSeq" id="WP_107011356.1">
    <property type="nucleotide sequence ID" value="NZ_CP028136.1"/>
</dbReference>
<dbReference type="EMBL" id="CP028136">
    <property type="protein sequence ID" value="AVR44578.1"/>
    <property type="molecule type" value="Genomic_DNA"/>
</dbReference>
<evidence type="ECO:0000313" key="2">
    <source>
        <dbReference type="Proteomes" id="UP000241507"/>
    </source>
</evidence>
<protein>
    <submittedName>
        <fullName evidence="1">Uncharacterized protein</fullName>
    </submittedName>
</protein>
<dbReference type="AlphaFoldDB" id="A0A2R3Z2W0"/>
<keyword evidence="2" id="KW-1185">Reference proteome</keyword>
<organism evidence="1 2">
    <name type="scientific">Christiangramia fulva</name>
    <dbReference type="NCBI Taxonomy" id="2126553"/>
    <lineage>
        <taxon>Bacteria</taxon>
        <taxon>Pseudomonadati</taxon>
        <taxon>Bacteroidota</taxon>
        <taxon>Flavobacteriia</taxon>
        <taxon>Flavobacteriales</taxon>
        <taxon>Flavobacteriaceae</taxon>
        <taxon>Christiangramia</taxon>
    </lineage>
</organism>
<proteinExistence type="predicted"/>